<proteinExistence type="predicted"/>
<dbReference type="InterPro" id="IPR025577">
    <property type="entry name" value="FlxA"/>
</dbReference>
<gene>
    <name evidence="2" type="ORF">C8D90_101935</name>
</gene>
<evidence type="ECO:0000313" key="3">
    <source>
        <dbReference type="Proteomes" id="UP000254848"/>
    </source>
</evidence>
<dbReference type="RefSeq" id="WP_115457196.1">
    <property type="nucleotide sequence ID" value="NZ_QRAP01000001.1"/>
</dbReference>
<comment type="caution">
    <text evidence="2">The sequence shown here is derived from an EMBL/GenBank/DDBJ whole genome shotgun (WGS) entry which is preliminary data.</text>
</comment>
<feature type="region of interest" description="Disordered" evidence="1">
    <location>
        <begin position="83"/>
        <end position="115"/>
    </location>
</feature>
<dbReference type="Pfam" id="PF14282">
    <property type="entry name" value="FlxA"/>
    <property type="match status" value="1"/>
</dbReference>
<sequence>MSNVSINMAAPSGASAGGAAGSSNTGESGRIQQLMKQIEGLQKQLKDLADSSLSPEDKKMMQQLLLDQIKLLQAEIDRIRQQELQEQKQPQEPMALEKGDGINRPTRDNRVDLYI</sequence>
<organism evidence="2 3">
    <name type="scientific">Enterobacillus tribolii</name>
    <dbReference type="NCBI Taxonomy" id="1487935"/>
    <lineage>
        <taxon>Bacteria</taxon>
        <taxon>Pseudomonadati</taxon>
        <taxon>Pseudomonadota</taxon>
        <taxon>Gammaproteobacteria</taxon>
        <taxon>Enterobacterales</taxon>
        <taxon>Hafniaceae</taxon>
        <taxon>Enterobacillus</taxon>
    </lineage>
</organism>
<evidence type="ECO:0000256" key="1">
    <source>
        <dbReference type="SAM" id="MobiDB-lite"/>
    </source>
</evidence>
<dbReference type="EMBL" id="QRAP01000001">
    <property type="protein sequence ID" value="RDK97485.1"/>
    <property type="molecule type" value="Genomic_DNA"/>
</dbReference>
<keyword evidence="3" id="KW-1185">Reference proteome</keyword>
<dbReference type="Proteomes" id="UP000254848">
    <property type="component" value="Unassembled WGS sequence"/>
</dbReference>
<feature type="compositionally biased region" description="Basic and acidic residues" evidence="1">
    <location>
        <begin position="95"/>
        <end position="115"/>
    </location>
</feature>
<reference evidence="2 3" key="1">
    <citation type="submission" date="2018-07" db="EMBL/GenBank/DDBJ databases">
        <title>Genomic Encyclopedia of Type Strains, Phase IV (KMG-IV): sequencing the most valuable type-strain genomes for metagenomic binning, comparative biology and taxonomic classification.</title>
        <authorList>
            <person name="Goeker M."/>
        </authorList>
    </citation>
    <scope>NUCLEOTIDE SEQUENCE [LARGE SCALE GENOMIC DNA]</scope>
    <source>
        <strain evidence="2 3">DSM 103736</strain>
    </source>
</reference>
<feature type="region of interest" description="Disordered" evidence="1">
    <location>
        <begin position="1"/>
        <end position="31"/>
    </location>
</feature>
<accession>A0A370R5U4</accession>
<dbReference type="AlphaFoldDB" id="A0A370R5U4"/>
<name>A0A370R5U4_9GAMM</name>
<protein>
    <submittedName>
        <fullName evidence="2">FlxA-like protein</fullName>
    </submittedName>
</protein>
<evidence type="ECO:0000313" key="2">
    <source>
        <dbReference type="EMBL" id="RDK97485.1"/>
    </source>
</evidence>